<dbReference type="CDD" id="cd18773">
    <property type="entry name" value="PDC1_HK_sensor"/>
    <property type="match status" value="1"/>
</dbReference>
<dbReference type="KEGG" id="lsf:I8J32_010075"/>
<dbReference type="InterPro" id="IPR036097">
    <property type="entry name" value="HisK_dim/P_sf"/>
</dbReference>
<keyword evidence="11 12" id="KW-0472">Membrane</keyword>
<gene>
    <name evidence="15" type="primary">creC</name>
    <name evidence="15" type="ORF">I8J32_010075</name>
</gene>
<protein>
    <recommendedName>
        <fullName evidence="3">histidine kinase</fullName>
        <ecNumber evidence="3">2.7.13.3</ecNumber>
    </recommendedName>
</protein>
<evidence type="ECO:0000313" key="16">
    <source>
        <dbReference type="Proteomes" id="UP000639274"/>
    </source>
</evidence>
<dbReference type="SUPFAM" id="SSF47384">
    <property type="entry name" value="Homodimeric domain of signal transducing histidine kinase"/>
    <property type="match status" value="1"/>
</dbReference>
<comment type="catalytic activity">
    <reaction evidence="1">
        <text>ATP + protein L-histidine = ADP + protein N-phospho-L-histidine.</text>
        <dbReference type="EC" id="2.7.13.3"/>
    </reaction>
</comment>
<comment type="subcellular location">
    <subcellularLocation>
        <location evidence="2">Cell membrane</location>
        <topology evidence="2">Multi-pass membrane protein</topology>
    </subcellularLocation>
</comment>
<dbReference type="Gene3D" id="1.10.287.130">
    <property type="match status" value="1"/>
</dbReference>
<dbReference type="Gene3D" id="3.30.450.20">
    <property type="entry name" value="PAS domain"/>
    <property type="match status" value="1"/>
</dbReference>
<dbReference type="RefSeq" id="WP_200611669.1">
    <property type="nucleotide sequence ID" value="NZ_CP071518.1"/>
</dbReference>
<dbReference type="InterPro" id="IPR003594">
    <property type="entry name" value="HATPase_dom"/>
</dbReference>
<evidence type="ECO:0000256" key="1">
    <source>
        <dbReference type="ARBA" id="ARBA00000085"/>
    </source>
</evidence>
<evidence type="ECO:0000259" key="14">
    <source>
        <dbReference type="PROSITE" id="PS50885"/>
    </source>
</evidence>
<dbReference type="PANTHER" id="PTHR45436">
    <property type="entry name" value="SENSOR HISTIDINE KINASE YKOH"/>
    <property type="match status" value="1"/>
</dbReference>
<reference evidence="15 16" key="1">
    <citation type="submission" date="2021-03" db="EMBL/GenBank/DDBJ databases">
        <title>Lysobacter sp. nov. isolated from soil of gangwondo yeongwol, south Korea.</title>
        <authorList>
            <person name="Kim K.R."/>
            <person name="Kim K.H."/>
            <person name="Jeon C.O."/>
        </authorList>
    </citation>
    <scope>NUCLEOTIDE SEQUENCE [LARGE SCALE GENOMIC DNA]</scope>
    <source>
        <strain evidence="15 16">R19</strain>
    </source>
</reference>
<dbReference type="InterPro" id="IPR005467">
    <property type="entry name" value="His_kinase_dom"/>
</dbReference>
<evidence type="ECO:0000256" key="11">
    <source>
        <dbReference type="ARBA" id="ARBA00023136"/>
    </source>
</evidence>
<dbReference type="EC" id="2.7.13.3" evidence="3"/>
<evidence type="ECO:0000256" key="5">
    <source>
        <dbReference type="ARBA" id="ARBA00022553"/>
    </source>
</evidence>
<keyword evidence="9 12" id="KW-1133">Transmembrane helix</keyword>
<keyword evidence="7 12" id="KW-0812">Transmembrane</keyword>
<evidence type="ECO:0000256" key="7">
    <source>
        <dbReference type="ARBA" id="ARBA00022692"/>
    </source>
</evidence>
<dbReference type="InterPro" id="IPR004358">
    <property type="entry name" value="Sig_transdc_His_kin-like_C"/>
</dbReference>
<evidence type="ECO:0000256" key="9">
    <source>
        <dbReference type="ARBA" id="ARBA00022989"/>
    </source>
</evidence>
<dbReference type="InterPro" id="IPR029151">
    <property type="entry name" value="Sensor-like_sf"/>
</dbReference>
<feature type="domain" description="HAMP" evidence="14">
    <location>
        <begin position="209"/>
        <end position="259"/>
    </location>
</feature>
<keyword evidence="6 15" id="KW-0808">Transferase</keyword>
<dbReference type="PROSITE" id="PS50109">
    <property type="entry name" value="HIS_KIN"/>
    <property type="match status" value="1"/>
</dbReference>
<dbReference type="CDD" id="cd00082">
    <property type="entry name" value="HisKA"/>
    <property type="match status" value="1"/>
</dbReference>
<dbReference type="PRINTS" id="PR00344">
    <property type="entry name" value="BCTRLSENSOR"/>
</dbReference>
<accession>A0A975ARL3</accession>
<keyword evidence="8 15" id="KW-0418">Kinase</keyword>
<name>A0A975ARL3_9GAMM</name>
<dbReference type="SMART" id="SM00388">
    <property type="entry name" value="HisKA"/>
    <property type="match status" value="1"/>
</dbReference>
<dbReference type="GO" id="GO:0000155">
    <property type="term" value="F:phosphorelay sensor kinase activity"/>
    <property type="evidence" value="ECO:0007669"/>
    <property type="project" value="InterPro"/>
</dbReference>
<keyword evidence="4" id="KW-1003">Cell membrane</keyword>
<evidence type="ECO:0000313" key="15">
    <source>
        <dbReference type="EMBL" id="QSX77154.1"/>
    </source>
</evidence>
<dbReference type="PANTHER" id="PTHR45436:SF10">
    <property type="entry name" value="HISTIDINE KINASE"/>
    <property type="match status" value="1"/>
</dbReference>
<evidence type="ECO:0000256" key="10">
    <source>
        <dbReference type="ARBA" id="ARBA00023012"/>
    </source>
</evidence>
<proteinExistence type="predicted"/>
<evidence type="ECO:0000256" key="8">
    <source>
        <dbReference type="ARBA" id="ARBA00022777"/>
    </source>
</evidence>
<dbReference type="SUPFAM" id="SSF103190">
    <property type="entry name" value="Sensory domain-like"/>
    <property type="match status" value="1"/>
</dbReference>
<organism evidence="15 16">
    <name type="scientific">Agrilutibacter solisilvae</name>
    <dbReference type="NCBI Taxonomy" id="2763317"/>
    <lineage>
        <taxon>Bacteria</taxon>
        <taxon>Pseudomonadati</taxon>
        <taxon>Pseudomonadota</taxon>
        <taxon>Gammaproteobacteria</taxon>
        <taxon>Lysobacterales</taxon>
        <taxon>Lysobacteraceae</taxon>
        <taxon>Agrilutibacter</taxon>
    </lineage>
</organism>
<feature type="domain" description="Histidine kinase" evidence="13">
    <location>
        <begin position="266"/>
        <end position="489"/>
    </location>
</feature>
<dbReference type="SUPFAM" id="SSF55874">
    <property type="entry name" value="ATPase domain of HSP90 chaperone/DNA topoisomerase II/histidine kinase"/>
    <property type="match status" value="1"/>
</dbReference>
<evidence type="ECO:0000256" key="6">
    <source>
        <dbReference type="ARBA" id="ARBA00022679"/>
    </source>
</evidence>
<evidence type="ECO:0000256" key="12">
    <source>
        <dbReference type="SAM" id="Phobius"/>
    </source>
</evidence>
<keyword evidence="16" id="KW-1185">Reference proteome</keyword>
<dbReference type="Pfam" id="PF02518">
    <property type="entry name" value="HATPase_c"/>
    <property type="match status" value="1"/>
</dbReference>
<dbReference type="EMBL" id="CP071518">
    <property type="protein sequence ID" value="QSX77154.1"/>
    <property type="molecule type" value="Genomic_DNA"/>
</dbReference>
<evidence type="ECO:0000256" key="4">
    <source>
        <dbReference type="ARBA" id="ARBA00022475"/>
    </source>
</evidence>
<dbReference type="Pfam" id="PF00672">
    <property type="entry name" value="HAMP"/>
    <property type="match status" value="1"/>
</dbReference>
<evidence type="ECO:0000256" key="3">
    <source>
        <dbReference type="ARBA" id="ARBA00012438"/>
    </source>
</evidence>
<sequence>MKIGLRVFLGYFVIVALAALLLARVFVAEVKPGVRQAMEDTLVDTANVLAELATDDFRSGHINDGGFARRVRALHGRDLGAKIWGFDKRASYYRVYVTDATGIVRFDSAGRDVGQDYSRWNDVYLTLRGRYGARSSPADGTGKNAGEEATVMHVAAPIRDTDGRIIGVLTVAKPNSAMEPFILRSERIVRRWGLVLLGVALLIGLGAAWWLSRQLGGLQRYAHAVTAGERASLPRSAGEFDELGRALETMRHRLEGKQYVEQYVHTLTHEMKGPLAAIRGSAELLEDAGHARPMSDEDRARFAGSIRMQSDRLAQMIDKLLALAGVEHRQRLENPEPVPVAPLLKGVAESCAPRLARDELRLEIETALAPAAVHGDGFLLRQALVNLVENAADFAPRGSALVLRVIASPSSPRQVVFEVLDRGPGIPEYALPRVFERFYSLPRPEGGSRSSGLGLCFVAEVATLHGGEAALANREGGGAVARLVLPADHFTGTSP</sequence>
<keyword evidence="10" id="KW-0902">Two-component regulatory system</keyword>
<dbReference type="GO" id="GO:0005886">
    <property type="term" value="C:plasma membrane"/>
    <property type="evidence" value="ECO:0007669"/>
    <property type="project" value="UniProtKB-SubCell"/>
</dbReference>
<dbReference type="NCBIfam" id="NF008312">
    <property type="entry name" value="PRK11100.1"/>
    <property type="match status" value="1"/>
</dbReference>
<dbReference type="InterPro" id="IPR003661">
    <property type="entry name" value="HisK_dim/P_dom"/>
</dbReference>
<dbReference type="InterPro" id="IPR036890">
    <property type="entry name" value="HATPase_C_sf"/>
</dbReference>
<dbReference type="Gene3D" id="3.30.565.10">
    <property type="entry name" value="Histidine kinase-like ATPase, C-terminal domain"/>
    <property type="match status" value="1"/>
</dbReference>
<dbReference type="InterPro" id="IPR003660">
    <property type="entry name" value="HAMP_dom"/>
</dbReference>
<dbReference type="PROSITE" id="PS50885">
    <property type="entry name" value="HAMP"/>
    <property type="match status" value="1"/>
</dbReference>
<dbReference type="SMART" id="SM00387">
    <property type="entry name" value="HATPase_c"/>
    <property type="match status" value="1"/>
</dbReference>
<evidence type="ECO:0000256" key="2">
    <source>
        <dbReference type="ARBA" id="ARBA00004651"/>
    </source>
</evidence>
<dbReference type="InterPro" id="IPR050428">
    <property type="entry name" value="TCS_sensor_his_kinase"/>
</dbReference>
<evidence type="ECO:0000259" key="13">
    <source>
        <dbReference type="PROSITE" id="PS50109"/>
    </source>
</evidence>
<keyword evidence="5" id="KW-0597">Phosphoprotein</keyword>
<dbReference type="Pfam" id="PF00512">
    <property type="entry name" value="HisKA"/>
    <property type="match status" value="1"/>
</dbReference>
<dbReference type="Proteomes" id="UP000639274">
    <property type="component" value="Chromosome"/>
</dbReference>
<feature type="transmembrane region" description="Helical" evidence="12">
    <location>
        <begin position="192"/>
        <end position="211"/>
    </location>
</feature>
<dbReference type="AlphaFoldDB" id="A0A975ARL3"/>